<keyword evidence="3" id="KW-1185">Reference proteome</keyword>
<reference evidence="2 3" key="1">
    <citation type="journal article" date="2024" name="J. Plant Pathol.">
        <title>Sequence and assembly of the genome of Seiridium unicorne, isolate CBS 538.82, causal agent of cypress canker disease.</title>
        <authorList>
            <person name="Scali E."/>
            <person name="Rocca G.D."/>
            <person name="Danti R."/>
            <person name="Garbelotto M."/>
            <person name="Barberini S."/>
            <person name="Baroncelli R."/>
            <person name="Emiliani G."/>
        </authorList>
    </citation>
    <scope>NUCLEOTIDE SEQUENCE [LARGE SCALE GENOMIC DNA]</scope>
    <source>
        <strain evidence="2 3">BM-138-508</strain>
    </source>
</reference>
<feature type="transmembrane region" description="Helical" evidence="1">
    <location>
        <begin position="82"/>
        <end position="110"/>
    </location>
</feature>
<organism evidence="2 3">
    <name type="scientific">Seiridium unicorne</name>
    <dbReference type="NCBI Taxonomy" id="138068"/>
    <lineage>
        <taxon>Eukaryota</taxon>
        <taxon>Fungi</taxon>
        <taxon>Dikarya</taxon>
        <taxon>Ascomycota</taxon>
        <taxon>Pezizomycotina</taxon>
        <taxon>Sordariomycetes</taxon>
        <taxon>Xylariomycetidae</taxon>
        <taxon>Amphisphaeriales</taxon>
        <taxon>Sporocadaceae</taxon>
        <taxon>Seiridium</taxon>
    </lineage>
</organism>
<keyword evidence="1" id="KW-0812">Transmembrane</keyword>
<sequence>MQMIENSTKFGGFSPELPLLATILQYVPIRTIQDFVNADNECKGSPRRRCVESAIPVSRESMFSWVVAENEKENATLTDYQVAFGAAGFIVAGPGTTAVTFIYIIGAILLNRAIPAKLEAEVEALPEPYTD</sequence>
<protein>
    <submittedName>
        <fullName evidence="2">Uncharacterized protein</fullName>
    </submittedName>
</protein>
<evidence type="ECO:0000313" key="2">
    <source>
        <dbReference type="EMBL" id="KAK9421794.1"/>
    </source>
</evidence>
<dbReference type="Proteomes" id="UP001408356">
    <property type="component" value="Unassembled WGS sequence"/>
</dbReference>
<dbReference type="InterPro" id="IPR036396">
    <property type="entry name" value="Cyt_P450_sf"/>
</dbReference>
<proteinExistence type="predicted"/>
<gene>
    <name evidence="2" type="ORF">SUNI508_05395</name>
</gene>
<keyword evidence="1" id="KW-0472">Membrane</keyword>
<dbReference type="Gene3D" id="1.10.630.10">
    <property type="entry name" value="Cytochrome P450"/>
    <property type="match status" value="1"/>
</dbReference>
<evidence type="ECO:0000256" key="1">
    <source>
        <dbReference type="SAM" id="Phobius"/>
    </source>
</evidence>
<comment type="caution">
    <text evidence="2">The sequence shown here is derived from an EMBL/GenBank/DDBJ whole genome shotgun (WGS) entry which is preliminary data.</text>
</comment>
<evidence type="ECO:0000313" key="3">
    <source>
        <dbReference type="Proteomes" id="UP001408356"/>
    </source>
</evidence>
<dbReference type="SUPFAM" id="SSF48264">
    <property type="entry name" value="Cytochrome P450"/>
    <property type="match status" value="1"/>
</dbReference>
<name>A0ABR2V4R5_9PEZI</name>
<dbReference type="EMBL" id="JARVKF010000157">
    <property type="protein sequence ID" value="KAK9421794.1"/>
    <property type="molecule type" value="Genomic_DNA"/>
</dbReference>
<keyword evidence="1" id="KW-1133">Transmembrane helix</keyword>
<accession>A0ABR2V4R5</accession>